<evidence type="ECO:0000313" key="4">
    <source>
        <dbReference type="Proteomes" id="UP000887562"/>
    </source>
</evidence>
<dbReference type="InterPro" id="IPR040194">
    <property type="entry name" value="Cwf19-like"/>
</dbReference>
<dbReference type="InterPro" id="IPR036265">
    <property type="entry name" value="HIT-like_sf"/>
</dbReference>
<feature type="domain" description="Cwf19-like protein C-terminal" evidence="2">
    <location>
        <begin position="460"/>
        <end position="552"/>
    </location>
</feature>
<feature type="domain" description="Cwf19-like C-terminal" evidence="3">
    <location>
        <begin position="335"/>
        <end position="445"/>
    </location>
</feature>
<dbReference type="Pfam" id="PF04676">
    <property type="entry name" value="CwfJ_C_2"/>
    <property type="match status" value="1"/>
</dbReference>
<dbReference type="InterPro" id="IPR006768">
    <property type="entry name" value="Cwf19-like_C_dom-1"/>
</dbReference>
<evidence type="ECO:0000259" key="3">
    <source>
        <dbReference type="Pfam" id="PF04677"/>
    </source>
</evidence>
<name>A0A915EZE6_9CEST</name>
<dbReference type="Pfam" id="PF04677">
    <property type="entry name" value="CwfJ_C_1"/>
    <property type="match status" value="1"/>
</dbReference>
<dbReference type="Proteomes" id="UP000887562">
    <property type="component" value="Unplaced"/>
</dbReference>
<organism evidence="4 5">
    <name type="scientific">Echinococcus canadensis</name>
    <dbReference type="NCBI Taxonomy" id="519352"/>
    <lineage>
        <taxon>Eukaryota</taxon>
        <taxon>Metazoa</taxon>
        <taxon>Spiralia</taxon>
        <taxon>Lophotrochozoa</taxon>
        <taxon>Platyhelminthes</taxon>
        <taxon>Cestoda</taxon>
        <taxon>Eucestoda</taxon>
        <taxon>Cyclophyllidea</taxon>
        <taxon>Taeniidae</taxon>
        <taxon>Echinococcus</taxon>
        <taxon>Echinococcus canadensis group</taxon>
    </lineage>
</organism>
<protein>
    <submittedName>
        <fullName evidence="5">CWF19 protein 1</fullName>
    </submittedName>
</protein>
<proteinExistence type="inferred from homology"/>
<dbReference type="PANTHER" id="PTHR12072">
    <property type="entry name" value="CWF19, CELL CYCLE CONTROL PROTEIN"/>
    <property type="match status" value="1"/>
</dbReference>
<dbReference type="PANTHER" id="PTHR12072:SF4">
    <property type="entry name" value="CWF19-LIKE PROTEIN 1"/>
    <property type="match status" value="1"/>
</dbReference>
<keyword evidence="4" id="KW-1185">Reference proteome</keyword>
<dbReference type="GO" id="GO:0071014">
    <property type="term" value="C:post-mRNA release spliceosomal complex"/>
    <property type="evidence" value="ECO:0007669"/>
    <property type="project" value="TreeGrafter"/>
</dbReference>
<evidence type="ECO:0000259" key="2">
    <source>
        <dbReference type="Pfam" id="PF04676"/>
    </source>
</evidence>
<dbReference type="GO" id="GO:0000398">
    <property type="term" value="P:mRNA splicing, via spliceosome"/>
    <property type="evidence" value="ECO:0007669"/>
    <property type="project" value="TreeGrafter"/>
</dbReference>
<sequence length="552" mass="62208">MSEEESCKILICGDVCGQFKTLYTRIRRVLAAAGSFESMTLQALFCVGDFFGENGEEFEKMCEDPSTIPIMTYVLCLATPTALRFITDLNGCELCPSIKYLGMVHLMFLITSLTGQQGTYTTISGLRIVYVSVSPNVEADSDAWAIEFPSLEADPSFSGVDLLLTCQWPAYIVPSNDPLSSKVADQTSLCVAHIAKSVKPRYHFVATNGVFYERKPYRNHRVLQEKEKLITRFIALAKVGNKGNAKYLYALKVKPVDKMSQIELCAQPPDVTDNPYFDTLERTTVSKPKETEVQTEQYFYATSKKRAADGDNDRKHTNWKLKKYDNPHFTENTPKVHDACWFCLGNPQVAKHLLVTIATHAYLALPRGPLVKDHVLILTVGHHQSWLTCSEVVQADIEAYKSSLRAMFKEEGKVMVTFERNYKTHHYQLQVVPVPFAVAGEVKKAFLEMSESLPNSPCKLEQLPRSSSISDFCKPGIPYFYVELPTGEKLFNKIERDRVSSSDVNFGRAVLASEAILNCPERVNWRECTESEEVETQLAAEMRTKFAAFDFT</sequence>
<accession>A0A915EZE6</accession>
<dbReference type="SUPFAM" id="SSF54197">
    <property type="entry name" value="HIT-like"/>
    <property type="match status" value="1"/>
</dbReference>
<comment type="similarity">
    <text evidence="1">Belongs to the CWF19 family.</text>
</comment>
<dbReference type="AlphaFoldDB" id="A0A915EZE6"/>
<reference evidence="5" key="1">
    <citation type="submission" date="2022-11" db="UniProtKB">
        <authorList>
            <consortium name="WormBaseParasite"/>
        </authorList>
    </citation>
    <scope>IDENTIFICATION</scope>
</reference>
<dbReference type="CDD" id="cd07380">
    <property type="entry name" value="MPP_CWF19_N"/>
    <property type="match status" value="1"/>
</dbReference>
<evidence type="ECO:0000256" key="1">
    <source>
        <dbReference type="ARBA" id="ARBA00006795"/>
    </source>
</evidence>
<dbReference type="GO" id="GO:0061632">
    <property type="term" value="F:RNA lariat debranching enzyme activator activity"/>
    <property type="evidence" value="ECO:0007669"/>
    <property type="project" value="TreeGrafter"/>
</dbReference>
<dbReference type="WBParaSite" id="maker-E.canG7_contigs_5735-snap-gene-0.11-mRNA-1">
    <property type="protein sequence ID" value="maker-E.canG7_contigs_5735-snap-gene-0.11-mRNA-1"/>
    <property type="gene ID" value="EcG7_07211"/>
</dbReference>
<evidence type="ECO:0000313" key="5">
    <source>
        <dbReference type="WBParaSite" id="maker-E.canG7_contigs_5735-snap-gene-0.11-mRNA-1"/>
    </source>
</evidence>
<dbReference type="InterPro" id="IPR006767">
    <property type="entry name" value="Cwf19-like_C_dom-2"/>
</dbReference>